<proteinExistence type="predicted"/>
<dbReference type="InterPro" id="IPR036928">
    <property type="entry name" value="AS_sf"/>
</dbReference>
<dbReference type="KEGG" id="psco:LY89DRAFT_7652"/>
<dbReference type="GeneID" id="28831392"/>
<dbReference type="Pfam" id="PF01425">
    <property type="entry name" value="Amidase"/>
    <property type="match status" value="1"/>
</dbReference>
<dbReference type="InterPro" id="IPR023631">
    <property type="entry name" value="Amidase_dom"/>
</dbReference>
<protein>
    <submittedName>
        <fullName evidence="3">Amidase signature enzyme</fullName>
    </submittedName>
</protein>
<dbReference type="PANTHER" id="PTHR42678">
    <property type="entry name" value="AMIDASE"/>
    <property type="match status" value="1"/>
</dbReference>
<evidence type="ECO:0000313" key="3">
    <source>
        <dbReference type="EMBL" id="KUJ23945.1"/>
    </source>
</evidence>
<feature type="domain" description="Amidase" evidence="2">
    <location>
        <begin position="29"/>
        <end position="421"/>
    </location>
</feature>
<evidence type="ECO:0000313" key="4">
    <source>
        <dbReference type="Proteomes" id="UP000070700"/>
    </source>
</evidence>
<dbReference type="RefSeq" id="XP_018078300.1">
    <property type="nucleotide sequence ID" value="XM_018221666.1"/>
</dbReference>
<dbReference type="SUPFAM" id="SSF75304">
    <property type="entry name" value="Amidase signature (AS) enzymes"/>
    <property type="match status" value="1"/>
</dbReference>
<evidence type="ECO:0000256" key="1">
    <source>
        <dbReference type="SAM" id="MobiDB-lite"/>
    </source>
</evidence>
<name>A0A194XUF1_MOLSC</name>
<organism evidence="3 4">
    <name type="scientific">Mollisia scopiformis</name>
    <name type="common">Conifer needle endophyte fungus</name>
    <name type="synonym">Phialocephala scopiformis</name>
    <dbReference type="NCBI Taxonomy" id="149040"/>
    <lineage>
        <taxon>Eukaryota</taxon>
        <taxon>Fungi</taxon>
        <taxon>Dikarya</taxon>
        <taxon>Ascomycota</taxon>
        <taxon>Pezizomycotina</taxon>
        <taxon>Leotiomycetes</taxon>
        <taxon>Helotiales</taxon>
        <taxon>Mollisiaceae</taxon>
        <taxon>Mollisia</taxon>
    </lineage>
</organism>
<evidence type="ECO:0000259" key="2">
    <source>
        <dbReference type="Pfam" id="PF01425"/>
    </source>
</evidence>
<dbReference type="PANTHER" id="PTHR42678:SF2">
    <property type="entry name" value="AMIDASE FAMILY PROTEIN (AFU_ORTHOLOGUE AFUA_6G14410)"/>
    <property type="match status" value="1"/>
</dbReference>
<dbReference type="Proteomes" id="UP000070700">
    <property type="component" value="Unassembled WGS sequence"/>
</dbReference>
<dbReference type="AlphaFoldDB" id="A0A194XUF1"/>
<sequence length="442" mass="47361">MTEPYRLTASEALAQMQSGSLTVGSYAKSLLSRIKDRDHVVKAWAYLDPEFVLAQAKKLDQIPAEKRGPLHGIAVGIKDVILTKDMPTAHNSPIYKGEPAPLVDAAPVITLRAAGALIFGKTTTTEFASTVDGGPSTNPHDHTRTPGGSSSGSGAAVGDFQVPIALGTQTGGSTIRPGSFNGICAFKPTWGAISREGLAQYSMTCDTLGLYARSVEDLQLLAKVFQLKDDEAIPEKGFEIKGKKIAFVKTHVWPKAGKGTKEAWEKAKGLLEGEGASVEEVELPGEFEKVKDWHANVLSGEGRTSFLGNYLLAKEKMHQSFHDHVENATKLSRKAQLEAYDGCAKLRPVWDEIAAKYDAVFTPSVVDEAPVGIERTGDASFCSMWTILQCPALNVPGFAGENGLPIGLTLVGGRYMDEHVLYAAKAIGEVFERGGGFVSKLV</sequence>
<reference evidence="3 4" key="1">
    <citation type="submission" date="2015-10" db="EMBL/GenBank/DDBJ databases">
        <title>Full genome of DAOMC 229536 Phialocephala scopiformis, a fungal endophyte of spruce producing the potent anti-insectan compound rugulosin.</title>
        <authorList>
            <consortium name="DOE Joint Genome Institute"/>
            <person name="Walker A.K."/>
            <person name="Frasz S.L."/>
            <person name="Seifert K.A."/>
            <person name="Miller J.D."/>
            <person name="Mondo S.J."/>
            <person name="Labutti K."/>
            <person name="Lipzen A."/>
            <person name="Dockter R."/>
            <person name="Kennedy M."/>
            <person name="Grigoriev I.V."/>
            <person name="Spatafora J.W."/>
        </authorList>
    </citation>
    <scope>NUCLEOTIDE SEQUENCE [LARGE SCALE GENOMIC DNA]</scope>
    <source>
        <strain evidence="3 4">CBS 120377</strain>
    </source>
</reference>
<dbReference type="EMBL" id="KQ947404">
    <property type="protein sequence ID" value="KUJ23945.1"/>
    <property type="molecule type" value="Genomic_DNA"/>
</dbReference>
<dbReference type="Gene3D" id="3.90.1300.10">
    <property type="entry name" value="Amidase signature (AS) domain"/>
    <property type="match status" value="1"/>
</dbReference>
<dbReference type="STRING" id="149040.A0A194XUF1"/>
<gene>
    <name evidence="3" type="ORF">LY89DRAFT_7652</name>
</gene>
<accession>A0A194XUF1</accession>
<feature type="region of interest" description="Disordered" evidence="1">
    <location>
        <begin position="129"/>
        <end position="154"/>
    </location>
</feature>
<dbReference type="InParanoid" id="A0A194XUF1"/>
<dbReference type="OrthoDB" id="6428749at2759"/>
<keyword evidence="4" id="KW-1185">Reference proteome</keyword>